<organism evidence="1 2">
    <name type="scientific">Croceicoccus ponticola</name>
    <dbReference type="NCBI Taxonomy" id="2217664"/>
    <lineage>
        <taxon>Bacteria</taxon>
        <taxon>Pseudomonadati</taxon>
        <taxon>Pseudomonadota</taxon>
        <taxon>Alphaproteobacteria</taxon>
        <taxon>Sphingomonadales</taxon>
        <taxon>Erythrobacteraceae</taxon>
        <taxon>Croceicoccus</taxon>
    </lineage>
</organism>
<keyword evidence="1" id="KW-0808">Transferase</keyword>
<evidence type="ECO:0000313" key="2">
    <source>
        <dbReference type="Proteomes" id="UP000283003"/>
    </source>
</evidence>
<dbReference type="EMBL" id="RXOL01000006">
    <property type="protein sequence ID" value="RVQ65827.1"/>
    <property type="molecule type" value="Genomic_DNA"/>
</dbReference>
<dbReference type="Proteomes" id="UP000283003">
    <property type="component" value="Unassembled WGS sequence"/>
</dbReference>
<gene>
    <name evidence="1" type="ORF">EKN06_12945</name>
</gene>
<proteinExistence type="predicted"/>
<dbReference type="Gene3D" id="3.90.1200.10">
    <property type="match status" value="1"/>
</dbReference>
<accession>A0A437GVK1</accession>
<reference evidence="1 2" key="1">
    <citation type="submission" date="2018-12" db="EMBL/GenBank/DDBJ databases">
        <title>Croceicoccus ponticola sp. nov., a lipolytic bacterium isolated from seawater.</title>
        <authorList>
            <person name="Yoon J.-H."/>
        </authorList>
    </citation>
    <scope>NUCLEOTIDE SEQUENCE [LARGE SCALE GENOMIC DNA]</scope>
    <source>
        <strain evidence="1 2">GM-16</strain>
    </source>
</reference>
<name>A0A437GVK1_9SPHN</name>
<comment type="caution">
    <text evidence="1">The sequence shown here is derived from an EMBL/GenBank/DDBJ whole genome shotgun (WGS) entry which is preliminary data.</text>
</comment>
<evidence type="ECO:0000313" key="1">
    <source>
        <dbReference type="EMBL" id="RVQ65827.1"/>
    </source>
</evidence>
<protein>
    <submittedName>
        <fullName evidence="1">Phosphotransferase family protein</fullName>
    </submittedName>
</protein>
<feature type="non-terminal residue" evidence="1">
    <location>
        <position position="1"/>
    </location>
</feature>
<keyword evidence="2" id="KW-1185">Reference proteome</keyword>
<dbReference type="GO" id="GO:0016740">
    <property type="term" value="F:transferase activity"/>
    <property type="evidence" value="ECO:0007669"/>
    <property type="project" value="UniProtKB-KW"/>
</dbReference>
<sequence>ALNIPSEAEYVAAYCRRMGRDSIPGWDFYVAFQFFRLAAIFHGIKGRVIRGTAANTQAQERAQAFPRLARLAADAMERCR</sequence>
<dbReference type="AlphaFoldDB" id="A0A437GVK1"/>